<reference evidence="20" key="1">
    <citation type="submission" date="2022-07" db="EMBL/GenBank/DDBJ databases">
        <title>The genome of Lyophyllum shimeji provides insight into the initial evolution of ectomycorrhizal fungal genome.</title>
        <authorList>
            <person name="Kobayashi Y."/>
            <person name="Shibata T."/>
            <person name="Hirakawa H."/>
            <person name="Shigenobu S."/>
            <person name="Nishiyama T."/>
            <person name="Yamada A."/>
            <person name="Hasebe M."/>
            <person name="Kawaguchi M."/>
        </authorList>
    </citation>
    <scope>NUCLEOTIDE SEQUENCE</scope>
    <source>
        <strain evidence="20">AT787</strain>
    </source>
</reference>
<dbReference type="AlphaFoldDB" id="A0A9P3PRZ7"/>
<dbReference type="SMART" id="SM00249">
    <property type="entry name" value="PHD"/>
    <property type="match status" value="2"/>
</dbReference>
<keyword evidence="13 16" id="KW-0539">Nucleus</keyword>
<dbReference type="Gene3D" id="3.30.60.60">
    <property type="entry name" value="N-acetyl transferase-like"/>
    <property type="match status" value="1"/>
</dbReference>
<dbReference type="GO" id="GO:0004402">
    <property type="term" value="F:histone acetyltransferase activity"/>
    <property type="evidence" value="ECO:0007669"/>
    <property type="project" value="InterPro"/>
</dbReference>
<feature type="compositionally biased region" description="Basic and acidic residues" evidence="17">
    <location>
        <begin position="780"/>
        <end position="789"/>
    </location>
</feature>
<organism evidence="20 21">
    <name type="scientific">Lyophyllum shimeji</name>
    <name type="common">Hon-shimeji</name>
    <name type="synonym">Tricholoma shimeji</name>
    <dbReference type="NCBI Taxonomy" id="47721"/>
    <lineage>
        <taxon>Eukaryota</taxon>
        <taxon>Fungi</taxon>
        <taxon>Dikarya</taxon>
        <taxon>Basidiomycota</taxon>
        <taxon>Agaricomycotina</taxon>
        <taxon>Agaricomycetes</taxon>
        <taxon>Agaricomycetidae</taxon>
        <taxon>Agaricales</taxon>
        <taxon>Tricholomatineae</taxon>
        <taxon>Lyophyllaceae</taxon>
        <taxon>Lyophyllum</taxon>
    </lineage>
</organism>
<dbReference type="GO" id="GO:0005634">
    <property type="term" value="C:nucleus"/>
    <property type="evidence" value="ECO:0007669"/>
    <property type="project" value="UniProtKB-SubCell"/>
</dbReference>
<feature type="region of interest" description="Disordered" evidence="17">
    <location>
        <begin position="619"/>
        <end position="666"/>
    </location>
</feature>
<dbReference type="FunFam" id="3.40.630.30:FF:000001">
    <property type="entry name" value="Histone acetyltransferase"/>
    <property type="match status" value="1"/>
</dbReference>
<keyword evidence="4" id="KW-0808">Transferase</keyword>
<evidence type="ECO:0000256" key="9">
    <source>
        <dbReference type="ARBA" id="ARBA00022853"/>
    </source>
</evidence>
<evidence type="ECO:0000256" key="3">
    <source>
        <dbReference type="ARBA" id="ARBA00013184"/>
    </source>
</evidence>
<name>A0A9P3PRZ7_LYOSH</name>
<keyword evidence="8" id="KW-0862">Zinc</keyword>
<dbReference type="GO" id="GO:0008270">
    <property type="term" value="F:zinc ion binding"/>
    <property type="evidence" value="ECO:0007669"/>
    <property type="project" value="UniProtKB-KW"/>
</dbReference>
<evidence type="ECO:0000256" key="6">
    <source>
        <dbReference type="ARBA" id="ARBA00022737"/>
    </source>
</evidence>
<dbReference type="InterPro" id="IPR036388">
    <property type="entry name" value="WH-like_DNA-bd_sf"/>
</dbReference>
<proteinExistence type="inferred from homology"/>
<evidence type="ECO:0000256" key="17">
    <source>
        <dbReference type="SAM" id="MobiDB-lite"/>
    </source>
</evidence>
<dbReference type="GO" id="GO:0003682">
    <property type="term" value="F:chromatin binding"/>
    <property type="evidence" value="ECO:0007669"/>
    <property type="project" value="TreeGrafter"/>
</dbReference>
<evidence type="ECO:0000259" key="19">
    <source>
        <dbReference type="PROSITE" id="PS51726"/>
    </source>
</evidence>
<dbReference type="InterPro" id="IPR001965">
    <property type="entry name" value="Znf_PHD"/>
</dbReference>
<dbReference type="Gene3D" id="1.10.10.10">
    <property type="entry name" value="Winged helix-like DNA-binding domain superfamily/Winged helix DNA-binding domain"/>
    <property type="match status" value="1"/>
</dbReference>
<feature type="region of interest" description="Disordered" evidence="17">
    <location>
        <begin position="321"/>
        <end position="382"/>
    </location>
</feature>
<feature type="compositionally biased region" description="Polar residues" evidence="17">
    <location>
        <begin position="979"/>
        <end position="993"/>
    </location>
</feature>
<dbReference type="InterPro" id="IPR019786">
    <property type="entry name" value="Zinc_finger_PHD-type_CS"/>
</dbReference>
<dbReference type="PANTHER" id="PTHR10615">
    <property type="entry name" value="HISTONE ACETYLTRANSFERASE"/>
    <property type="match status" value="1"/>
</dbReference>
<dbReference type="Pfam" id="PF01853">
    <property type="entry name" value="MOZ_SAS"/>
    <property type="match status" value="1"/>
</dbReference>
<dbReference type="PROSITE" id="PS01359">
    <property type="entry name" value="ZF_PHD_1"/>
    <property type="match status" value="1"/>
</dbReference>
<dbReference type="InterPro" id="IPR013083">
    <property type="entry name" value="Znf_RING/FYVE/PHD"/>
</dbReference>
<evidence type="ECO:0000256" key="13">
    <source>
        <dbReference type="ARBA" id="ARBA00023242"/>
    </source>
</evidence>
<dbReference type="FunFam" id="3.30.60.60:FF:000001">
    <property type="entry name" value="Histone acetyltransferase"/>
    <property type="match status" value="1"/>
</dbReference>
<feature type="compositionally biased region" description="Basic residues" evidence="17">
    <location>
        <begin position="177"/>
        <end position="186"/>
    </location>
</feature>
<keyword evidence="6" id="KW-0677">Repeat</keyword>
<dbReference type="Pfam" id="PF00628">
    <property type="entry name" value="PHD"/>
    <property type="match status" value="1"/>
</dbReference>
<dbReference type="InterPro" id="IPR040706">
    <property type="entry name" value="Zf-MYST"/>
</dbReference>
<dbReference type="GO" id="GO:0031507">
    <property type="term" value="P:heterochromatin formation"/>
    <property type="evidence" value="ECO:0007669"/>
    <property type="project" value="UniProtKB-ARBA"/>
</dbReference>
<evidence type="ECO:0000256" key="12">
    <source>
        <dbReference type="ARBA" id="ARBA00023163"/>
    </source>
</evidence>
<dbReference type="EC" id="2.3.1.48" evidence="3 16"/>
<keyword evidence="7 15" id="KW-0863">Zinc-finger</keyword>
<dbReference type="SUPFAM" id="SSF55729">
    <property type="entry name" value="Acyl-CoA N-acyltransferases (Nat)"/>
    <property type="match status" value="1"/>
</dbReference>
<keyword evidence="12" id="KW-0804">Transcription</keyword>
<feature type="compositionally biased region" description="Acidic residues" evidence="17">
    <location>
        <begin position="196"/>
        <end position="205"/>
    </location>
</feature>
<evidence type="ECO:0000256" key="8">
    <source>
        <dbReference type="ARBA" id="ARBA00022833"/>
    </source>
</evidence>
<feature type="domain" description="PHD-type" evidence="18">
    <location>
        <begin position="81"/>
        <end position="131"/>
    </location>
</feature>
<dbReference type="InterPro" id="IPR019787">
    <property type="entry name" value="Znf_PHD-finger"/>
</dbReference>
<evidence type="ECO:0000256" key="1">
    <source>
        <dbReference type="ARBA" id="ARBA00004123"/>
    </source>
</evidence>
<dbReference type="GO" id="GO:0006357">
    <property type="term" value="P:regulation of transcription by RNA polymerase II"/>
    <property type="evidence" value="ECO:0007669"/>
    <property type="project" value="TreeGrafter"/>
</dbReference>
<comment type="caution">
    <text evidence="20">The sequence shown here is derived from an EMBL/GenBank/DDBJ whole genome shotgun (WGS) entry which is preliminary data.</text>
</comment>
<evidence type="ECO:0000256" key="4">
    <source>
        <dbReference type="ARBA" id="ARBA00022679"/>
    </source>
</evidence>
<dbReference type="PROSITE" id="PS50016">
    <property type="entry name" value="ZF_PHD_2"/>
    <property type="match status" value="2"/>
</dbReference>
<dbReference type="Pfam" id="PF17772">
    <property type="entry name" value="zf-MYST"/>
    <property type="match status" value="1"/>
</dbReference>
<feature type="domain" description="MYST-type HAT" evidence="19">
    <location>
        <begin position="384"/>
        <end position="707"/>
    </location>
</feature>
<dbReference type="InterPro" id="IPR002717">
    <property type="entry name" value="HAT_MYST-type"/>
</dbReference>
<evidence type="ECO:0000256" key="5">
    <source>
        <dbReference type="ARBA" id="ARBA00022723"/>
    </source>
</evidence>
<keyword evidence="5" id="KW-0479">Metal-binding</keyword>
<keyword evidence="10" id="KW-0007">Acetylation</keyword>
<evidence type="ECO:0000256" key="11">
    <source>
        <dbReference type="ARBA" id="ARBA00023015"/>
    </source>
</evidence>
<feature type="active site" description="Proton donor/acceptor" evidence="14">
    <location>
        <position position="562"/>
    </location>
</feature>
<feature type="region of interest" description="Disordered" evidence="17">
    <location>
        <begin position="125"/>
        <end position="286"/>
    </location>
</feature>
<feature type="compositionally biased region" description="Pro residues" evidence="17">
    <location>
        <begin position="127"/>
        <end position="137"/>
    </location>
</feature>
<comment type="subcellular location">
    <subcellularLocation>
        <location evidence="1 16">Nucleus</location>
    </subcellularLocation>
</comment>
<dbReference type="EMBL" id="BRPK01000008">
    <property type="protein sequence ID" value="GLB40489.1"/>
    <property type="molecule type" value="Genomic_DNA"/>
</dbReference>
<comment type="catalytic activity">
    <reaction evidence="16">
        <text>L-lysyl-[protein] + acetyl-CoA = N(6)-acetyl-L-lysyl-[protein] + CoA + H(+)</text>
        <dbReference type="Rhea" id="RHEA:45948"/>
        <dbReference type="Rhea" id="RHEA-COMP:9752"/>
        <dbReference type="Rhea" id="RHEA-COMP:10731"/>
        <dbReference type="ChEBI" id="CHEBI:15378"/>
        <dbReference type="ChEBI" id="CHEBI:29969"/>
        <dbReference type="ChEBI" id="CHEBI:57287"/>
        <dbReference type="ChEBI" id="CHEBI:57288"/>
        <dbReference type="ChEBI" id="CHEBI:61930"/>
        <dbReference type="EC" id="2.3.1.48"/>
    </reaction>
</comment>
<evidence type="ECO:0000256" key="15">
    <source>
        <dbReference type="PROSITE-ProRule" id="PRU00146"/>
    </source>
</evidence>
<evidence type="ECO:0000256" key="16">
    <source>
        <dbReference type="RuleBase" id="RU361211"/>
    </source>
</evidence>
<dbReference type="InterPro" id="IPR011011">
    <property type="entry name" value="Znf_FYVE_PHD"/>
</dbReference>
<evidence type="ECO:0000256" key="7">
    <source>
        <dbReference type="ARBA" id="ARBA00022771"/>
    </source>
</evidence>
<comment type="similarity">
    <text evidence="2 16">Belongs to the MYST (SAS/MOZ) family.</text>
</comment>
<dbReference type="PANTHER" id="PTHR10615:SF161">
    <property type="entry name" value="HISTONE ACETYLTRANSFERASE KAT7"/>
    <property type="match status" value="1"/>
</dbReference>
<dbReference type="Gene3D" id="3.40.630.30">
    <property type="match status" value="1"/>
</dbReference>
<feature type="compositionally biased region" description="Acidic residues" evidence="17">
    <location>
        <begin position="1021"/>
        <end position="1041"/>
    </location>
</feature>
<gene>
    <name evidence="20" type="primary">SAS3</name>
    <name evidence="20" type="ORF">LshimejAT787_0803600</name>
</gene>
<dbReference type="CDD" id="cd15526">
    <property type="entry name" value="PHD1_MOZ_d4"/>
    <property type="match status" value="1"/>
</dbReference>
<feature type="compositionally biased region" description="Low complexity" evidence="17">
    <location>
        <begin position="157"/>
        <end position="169"/>
    </location>
</feature>
<dbReference type="OrthoDB" id="787137at2759"/>
<feature type="compositionally biased region" description="Basic and acidic residues" evidence="17">
    <location>
        <begin position="715"/>
        <end position="729"/>
    </location>
</feature>
<keyword evidence="9" id="KW-0156">Chromatin regulator</keyword>
<feature type="compositionally biased region" description="Basic residues" evidence="17">
    <location>
        <begin position="811"/>
        <end position="820"/>
    </location>
</feature>
<dbReference type="GO" id="GO:1990467">
    <property type="term" value="C:NuA3a histone acetyltransferase complex"/>
    <property type="evidence" value="ECO:0007669"/>
    <property type="project" value="TreeGrafter"/>
</dbReference>
<dbReference type="Gene3D" id="3.30.40.10">
    <property type="entry name" value="Zinc/RING finger domain, C3HC4 (zinc finger)"/>
    <property type="match status" value="1"/>
</dbReference>
<accession>A0A9P3PRZ7</accession>
<evidence type="ECO:0000256" key="2">
    <source>
        <dbReference type="ARBA" id="ARBA00010107"/>
    </source>
</evidence>
<dbReference type="InterPro" id="IPR050603">
    <property type="entry name" value="MYST_HAT"/>
</dbReference>
<feature type="compositionally biased region" description="Polar residues" evidence="17">
    <location>
        <begin position="744"/>
        <end position="761"/>
    </location>
</feature>
<dbReference type="GO" id="GO:0003712">
    <property type="term" value="F:transcription coregulator activity"/>
    <property type="evidence" value="ECO:0007669"/>
    <property type="project" value="TreeGrafter"/>
</dbReference>
<feature type="domain" description="PHD-type" evidence="18">
    <location>
        <begin position="26"/>
        <end position="84"/>
    </location>
</feature>
<keyword evidence="11" id="KW-0805">Transcription regulation</keyword>
<dbReference type="SUPFAM" id="SSF57903">
    <property type="entry name" value="FYVE/PHD zinc finger"/>
    <property type="match status" value="2"/>
</dbReference>
<evidence type="ECO:0000313" key="21">
    <source>
        <dbReference type="Proteomes" id="UP001063166"/>
    </source>
</evidence>
<dbReference type="PROSITE" id="PS51726">
    <property type="entry name" value="MYST_HAT"/>
    <property type="match status" value="1"/>
</dbReference>
<feature type="compositionally biased region" description="Basic and acidic residues" evidence="17">
    <location>
        <begin position="270"/>
        <end position="284"/>
    </location>
</feature>
<sequence>MYFPIQLEQSMLPRKPVKRKRKPPREPECSFCRGNDRKNKMGQPELMATCDECGRSGHPSCMDLPGLGDILRSYPWNCIECKTCEICNEKGDDARILFCDLCDRGWHMDCMQPRIEEAPTGKWHCPHCPPPPPPPPEASHQEQALPQESDHSPTTPAARESSVASSSRSQLTEKQPKGKGKGKRRSTAVATAHFDSEDDVDVEVEETPKARRGRGRPRKTEALSPIGPQHPDSEPPTSPHRQHKRVRLEHSPVSHPLPRVRLRLPTQKGKGKEREEEEPPKGLFDEILTEEERDTLKTAITAADKQRFERSRAIAEEQLALPPPPIRARASEVPDVPPTPGPSARPLRSSTLHTPTIPAATPLGLSASPAPSTATPGPFTKGEPTAIRIRSIRFGQYDIKTWYDAPFPEEYATIPDGKLWICEFCLKYMKSQFACERHRLKCKARHPPGDEIYRDGAVSVFEVDGRKNKIYCQNLCLLSKMFLDHKSLFYDVEPFLFYVITEVDDVGARFVGYFSKEKQSPKDYNVSCIMTLPVRQRQGWGNLLIDFSYLLSKKEQRAGSPEKPLSGLGYLGYKNYWTLSLMRYLRTAPDRPRLEDISLATSMIIEDIVTTLQQQGMISAREPTPPPVKPLPGQSIKLHKGRKGGVARRHLQRTQTNDKDSEMSKGPFVAPKHYEITWDRDKVEQYLRAWEAKGYLKLKPEKLQWSPYILTRKDKAENERRKETERRQADGQQEAPAARETESSTKSAEPSSNGHADSATPSVVPFLSPMNIFDDDVVEEVPRPPETRRSRSQSPITTSDKLAEEPEVRASPRKHPSRSRPKQDTSTPMVVDVPRSTRVGRRGRESANPAGALAMTPTPEVQKSGRVLRSSEPNKRAASPPQVTPKPRKRKRGESSSDVEPDKKDGTTEDAEDSLPPAPGMPNGRHANGEVAHTIKTKDLATILFEDEVLPPAMPRRPPAIRKRRTSPTEGGGPDMKSETATTPLTRSASGQRLPSDDTVYTPGASNGKGALVVEVVEGNADADGDYEEDAEGEPDDEGVQ</sequence>
<feature type="region of interest" description="Disordered" evidence="17">
    <location>
        <begin position="8"/>
        <end position="30"/>
    </location>
</feature>
<evidence type="ECO:0000259" key="18">
    <source>
        <dbReference type="PROSITE" id="PS50016"/>
    </source>
</evidence>
<feature type="compositionally biased region" description="Basic residues" evidence="17">
    <location>
        <begin position="637"/>
        <end position="652"/>
    </location>
</feature>
<feature type="region of interest" description="Disordered" evidence="17">
    <location>
        <begin position="715"/>
        <end position="1041"/>
    </location>
</feature>
<dbReference type="Proteomes" id="UP001063166">
    <property type="component" value="Unassembled WGS sequence"/>
</dbReference>
<dbReference type="InterPro" id="IPR016181">
    <property type="entry name" value="Acyl_CoA_acyltransferase"/>
</dbReference>
<keyword evidence="21" id="KW-1185">Reference proteome</keyword>
<feature type="compositionally biased region" description="Basic and acidic residues" evidence="17">
    <location>
        <begin position="801"/>
        <end position="810"/>
    </location>
</feature>
<evidence type="ECO:0000313" key="20">
    <source>
        <dbReference type="EMBL" id="GLB40489.1"/>
    </source>
</evidence>
<feature type="compositionally biased region" description="Low complexity" evidence="17">
    <location>
        <begin position="358"/>
        <end position="378"/>
    </location>
</feature>
<dbReference type="FunFam" id="3.30.40.10:FF:000005">
    <property type="entry name" value="zinc finger protein isoform X1"/>
    <property type="match status" value="1"/>
</dbReference>
<protein>
    <recommendedName>
        <fullName evidence="3 16">Histone acetyltransferase</fullName>
        <ecNumber evidence="3 16">2.3.1.48</ecNumber>
    </recommendedName>
</protein>
<evidence type="ECO:0000256" key="10">
    <source>
        <dbReference type="ARBA" id="ARBA00022990"/>
    </source>
</evidence>
<evidence type="ECO:0000256" key="14">
    <source>
        <dbReference type="PIRSR" id="PIRSR602717-51"/>
    </source>
</evidence>